<name>A0A1V6NK65_9EURO</name>
<feature type="non-terminal residue" evidence="2">
    <location>
        <position position="1"/>
    </location>
</feature>
<proteinExistence type="predicted"/>
<feature type="non-terminal residue" evidence="2">
    <location>
        <position position="42"/>
    </location>
</feature>
<dbReference type="Proteomes" id="UP000191672">
    <property type="component" value="Unassembled WGS sequence"/>
</dbReference>
<feature type="region of interest" description="Disordered" evidence="1">
    <location>
        <begin position="1"/>
        <end position="42"/>
    </location>
</feature>
<accession>A0A1V6NK65</accession>
<protein>
    <submittedName>
        <fullName evidence="2">Uncharacterized protein</fullName>
    </submittedName>
</protein>
<evidence type="ECO:0000313" key="2">
    <source>
        <dbReference type="EMBL" id="OQD64937.1"/>
    </source>
</evidence>
<organism evidence="2 3">
    <name type="scientific">Penicillium antarcticum</name>
    <dbReference type="NCBI Taxonomy" id="416450"/>
    <lineage>
        <taxon>Eukaryota</taxon>
        <taxon>Fungi</taxon>
        <taxon>Dikarya</taxon>
        <taxon>Ascomycota</taxon>
        <taxon>Pezizomycotina</taxon>
        <taxon>Eurotiomycetes</taxon>
        <taxon>Eurotiomycetidae</taxon>
        <taxon>Eurotiales</taxon>
        <taxon>Aspergillaceae</taxon>
        <taxon>Penicillium</taxon>
    </lineage>
</organism>
<reference evidence="3" key="1">
    <citation type="journal article" date="2017" name="Nat. Microbiol.">
        <title>Global analysis of biosynthetic gene clusters reveals vast potential of secondary metabolite production in Penicillium species.</title>
        <authorList>
            <person name="Nielsen J.C."/>
            <person name="Grijseels S."/>
            <person name="Prigent S."/>
            <person name="Ji B."/>
            <person name="Dainat J."/>
            <person name="Nielsen K.F."/>
            <person name="Frisvad J.C."/>
            <person name="Workman M."/>
            <person name="Nielsen J."/>
        </authorList>
    </citation>
    <scope>NUCLEOTIDE SEQUENCE [LARGE SCALE GENOMIC DNA]</scope>
    <source>
        <strain evidence="3">IBT 31811</strain>
    </source>
</reference>
<keyword evidence="3" id="KW-1185">Reference proteome</keyword>
<dbReference type="AlphaFoldDB" id="A0A1V6NK65"/>
<gene>
    <name evidence="2" type="ORF">PENANT_c419G06153</name>
</gene>
<comment type="caution">
    <text evidence="2">The sequence shown here is derived from an EMBL/GenBank/DDBJ whole genome shotgun (WGS) entry which is preliminary data.</text>
</comment>
<sequence>PERTDARVGVQKAGSQLPHSHWGPEIDLGRSKRCRPSWPARD</sequence>
<evidence type="ECO:0000313" key="3">
    <source>
        <dbReference type="Proteomes" id="UP000191672"/>
    </source>
</evidence>
<evidence type="ECO:0000256" key="1">
    <source>
        <dbReference type="SAM" id="MobiDB-lite"/>
    </source>
</evidence>
<dbReference type="EMBL" id="MDYN01000419">
    <property type="protein sequence ID" value="OQD64937.1"/>
    <property type="molecule type" value="Genomic_DNA"/>
</dbReference>